<keyword evidence="2" id="KW-1185">Reference proteome</keyword>
<evidence type="ECO:0000313" key="2">
    <source>
        <dbReference type="Proteomes" id="UP001225316"/>
    </source>
</evidence>
<dbReference type="Proteomes" id="UP001225316">
    <property type="component" value="Unassembled WGS sequence"/>
</dbReference>
<sequence length="350" mass="40303">MYVRLELWSNRPHLQQLLTGLHQLHCQKVLHLKQVFVPQPPIEYAESAAHLADAHMAHCRIVMENGRKLYFDMHDSHEIHLGGLAWCDVYYKRGFVAELASISNKVRPYGLNYLVYDDQVDWHSLKRQFHFEAENWQRHLCGLFGLDRVMGDRFILPRVSQCEQAPRLGAYQTILFQTRVWDPADAPSAEKAAEWEQINQFRVDCVTALKSQFPQLFRGGIAPSEFAQSYCARDLLCDARSAQKAGYFNLLREPSIAVSTGGLHQSNGWKVPEYLAFSKPIIAEPPAHAIPVALEESKNCFYFESVEALLQCADRLLSDTELADQMALANWDYYRHFVRSDAMVRRLLEF</sequence>
<evidence type="ECO:0000313" key="1">
    <source>
        <dbReference type="EMBL" id="MDQ8208536.1"/>
    </source>
</evidence>
<evidence type="ECO:0008006" key="3">
    <source>
        <dbReference type="Google" id="ProtNLM"/>
    </source>
</evidence>
<gene>
    <name evidence="1" type="ORF">QEH52_13510</name>
</gene>
<protein>
    <recommendedName>
        <fullName evidence="3">Glycosyltransferase family 1 protein</fullName>
    </recommendedName>
</protein>
<name>A0ABU1AWT0_9BACT</name>
<dbReference type="EMBL" id="JARXHW010000033">
    <property type="protein sequence ID" value="MDQ8208536.1"/>
    <property type="molecule type" value="Genomic_DNA"/>
</dbReference>
<reference evidence="1 2" key="1">
    <citation type="submission" date="2023-04" db="EMBL/GenBank/DDBJ databases">
        <title>A novel bacteria isolated from coastal sediment.</title>
        <authorList>
            <person name="Liu X.-J."/>
            <person name="Du Z.-J."/>
        </authorList>
    </citation>
    <scope>NUCLEOTIDE SEQUENCE [LARGE SCALE GENOMIC DNA]</scope>
    <source>
        <strain evidence="1 2">SDUM461003</strain>
    </source>
</reference>
<dbReference type="RefSeq" id="WP_308951154.1">
    <property type="nucleotide sequence ID" value="NZ_JARXHW010000033.1"/>
</dbReference>
<proteinExistence type="predicted"/>
<dbReference type="SUPFAM" id="SSF53756">
    <property type="entry name" value="UDP-Glycosyltransferase/glycogen phosphorylase"/>
    <property type="match status" value="1"/>
</dbReference>
<comment type="caution">
    <text evidence="1">The sequence shown here is derived from an EMBL/GenBank/DDBJ whole genome shotgun (WGS) entry which is preliminary data.</text>
</comment>
<accession>A0ABU1AWT0</accession>
<organism evidence="1 2">
    <name type="scientific">Thalassobacterium maritimum</name>
    <dbReference type="NCBI Taxonomy" id="3041265"/>
    <lineage>
        <taxon>Bacteria</taxon>
        <taxon>Pseudomonadati</taxon>
        <taxon>Verrucomicrobiota</taxon>
        <taxon>Opitutia</taxon>
        <taxon>Puniceicoccales</taxon>
        <taxon>Coraliomargaritaceae</taxon>
        <taxon>Thalassobacterium</taxon>
    </lineage>
</organism>